<keyword evidence="8" id="KW-0833">Ubl conjugation pathway</keyword>
<dbReference type="GO" id="GO:0008270">
    <property type="term" value="F:zinc ion binding"/>
    <property type="evidence" value="ECO:0007669"/>
    <property type="project" value="UniProtKB-KW"/>
</dbReference>
<dbReference type="InterPro" id="IPR013083">
    <property type="entry name" value="Znf_RING/FYVE/PHD"/>
</dbReference>
<evidence type="ECO:0000256" key="2">
    <source>
        <dbReference type="ARBA" id="ARBA00004906"/>
    </source>
</evidence>
<protein>
    <recommendedName>
        <fullName evidence="4">RING-type E3 ubiquitin transferase</fullName>
        <ecNumber evidence="4">2.3.2.27</ecNumber>
    </recommendedName>
</protein>
<evidence type="ECO:0000259" key="13">
    <source>
        <dbReference type="PROSITE" id="PS51081"/>
    </source>
</evidence>
<comment type="catalytic activity">
    <reaction evidence="1">
        <text>S-ubiquitinyl-[E2 ubiquitin-conjugating enzyme]-L-cysteine + [acceptor protein]-L-lysine = [E2 ubiquitin-conjugating enzyme]-L-cysteine + N(6)-ubiquitinyl-[acceptor protein]-L-lysine.</text>
        <dbReference type="EC" id="2.3.2.27"/>
    </reaction>
</comment>
<evidence type="ECO:0000313" key="15">
    <source>
        <dbReference type="Proteomes" id="UP000290289"/>
    </source>
</evidence>
<evidence type="ECO:0000256" key="8">
    <source>
        <dbReference type="ARBA" id="ARBA00022786"/>
    </source>
</evidence>
<keyword evidence="7 11" id="KW-0863">Zinc-finger</keyword>
<evidence type="ECO:0000256" key="6">
    <source>
        <dbReference type="ARBA" id="ARBA00022723"/>
    </source>
</evidence>
<evidence type="ECO:0000256" key="4">
    <source>
        <dbReference type="ARBA" id="ARBA00012483"/>
    </source>
</evidence>
<dbReference type="STRING" id="3750.A0A498JB15"/>
<accession>A0A498JB15</accession>
<dbReference type="InterPro" id="IPR013010">
    <property type="entry name" value="Znf_SIAH"/>
</dbReference>
<dbReference type="EC" id="2.3.2.27" evidence="4"/>
<reference evidence="14 15" key="1">
    <citation type="submission" date="2018-10" db="EMBL/GenBank/DDBJ databases">
        <title>A high-quality apple genome assembly.</title>
        <authorList>
            <person name="Hu J."/>
        </authorList>
    </citation>
    <scope>NUCLEOTIDE SEQUENCE [LARGE SCALE GENOMIC DNA]</scope>
    <source>
        <strain evidence="15">cv. HFTH1</strain>
        <tissue evidence="14">Young leaf</tissue>
    </source>
</reference>
<dbReference type="Proteomes" id="UP000290289">
    <property type="component" value="Chromosome 9"/>
</dbReference>
<dbReference type="GO" id="GO:0061630">
    <property type="term" value="F:ubiquitin protein ligase activity"/>
    <property type="evidence" value="ECO:0007669"/>
    <property type="project" value="UniProtKB-EC"/>
</dbReference>
<evidence type="ECO:0000313" key="14">
    <source>
        <dbReference type="EMBL" id="RXH90551.1"/>
    </source>
</evidence>
<keyword evidence="15" id="KW-1185">Reference proteome</keyword>
<dbReference type="Gene3D" id="3.30.40.10">
    <property type="entry name" value="Zinc/RING finger domain, C3HC4 (zinc finger)"/>
    <property type="match status" value="1"/>
</dbReference>
<evidence type="ECO:0000256" key="11">
    <source>
        <dbReference type="PROSITE-ProRule" id="PRU00455"/>
    </source>
</evidence>
<comment type="pathway">
    <text evidence="2">Protein modification; protein ubiquitination.</text>
</comment>
<dbReference type="Pfam" id="PF21361">
    <property type="entry name" value="Sina_ZnF"/>
    <property type="match status" value="1"/>
</dbReference>
<dbReference type="Pfam" id="PF21362">
    <property type="entry name" value="Sina_RING"/>
    <property type="match status" value="1"/>
</dbReference>
<evidence type="ECO:0000256" key="5">
    <source>
        <dbReference type="ARBA" id="ARBA00022679"/>
    </source>
</evidence>
<evidence type="ECO:0000256" key="3">
    <source>
        <dbReference type="ARBA" id="ARBA00009119"/>
    </source>
</evidence>
<dbReference type="AlphaFoldDB" id="A0A498JB15"/>
<sequence length="449" mass="49130">MARFSLGGDEDGEGEGSRSPRHKRPRLNGLNSRRFNASTSASTPTRIVQPPPPPPEPPQQLQIVEEEDERVSAEEDDSESENDVEEDDDEESPGNEDADTGDSDESDEEEEAAEITILPQSPPRIPRRLLVRSLAQYLARDNDRQVGSASGSLASTATAAGVQEAPPSISPAPAPAPATATATAIDASVVFTLTESDVLDCFICCEPLTVPVYQCENGHIACSSCCTKSKNKCPTCSWPIGYNRCRAIENVLEAIRVSCQNIKHGCKESMTYNKKNEHEKACIFSPCSCPQSGCNFVSPSKQLYQHFSSNHVNSAYRFRYNCVFSITLFHREKSHTLQEQNDGTLFILDNVEESLGNIVSISCIQPSFMGGFYYDLLARTKNGKGSSLRLQSFAKSIPGQVSNPSSTDHLIIPCGFFENGGSLKMDLRIWHKGPAAVCLKTMSHVKKNR</sequence>
<comment type="similarity">
    <text evidence="3">Belongs to the SINA (Seven in absentia) family.</text>
</comment>
<dbReference type="PROSITE" id="PS51081">
    <property type="entry name" value="ZF_SIAH"/>
    <property type="match status" value="1"/>
</dbReference>
<dbReference type="SUPFAM" id="SSF49599">
    <property type="entry name" value="TRAF domain-like"/>
    <property type="match status" value="1"/>
</dbReference>
<proteinExistence type="inferred from homology"/>
<keyword evidence="6" id="KW-0479">Metal-binding</keyword>
<organism evidence="14 15">
    <name type="scientific">Malus domestica</name>
    <name type="common">Apple</name>
    <name type="synonym">Pyrus malus</name>
    <dbReference type="NCBI Taxonomy" id="3750"/>
    <lineage>
        <taxon>Eukaryota</taxon>
        <taxon>Viridiplantae</taxon>
        <taxon>Streptophyta</taxon>
        <taxon>Embryophyta</taxon>
        <taxon>Tracheophyta</taxon>
        <taxon>Spermatophyta</taxon>
        <taxon>Magnoliopsida</taxon>
        <taxon>eudicotyledons</taxon>
        <taxon>Gunneridae</taxon>
        <taxon>Pentapetalae</taxon>
        <taxon>rosids</taxon>
        <taxon>fabids</taxon>
        <taxon>Rosales</taxon>
        <taxon>Rosaceae</taxon>
        <taxon>Amygdaloideae</taxon>
        <taxon>Maleae</taxon>
        <taxon>Malus</taxon>
    </lineage>
</organism>
<feature type="domain" description="SIAH-type" evidence="13">
    <location>
        <begin position="254"/>
        <end position="312"/>
    </location>
</feature>
<dbReference type="EMBL" id="RDQH01000335">
    <property type="protein sequence ID" value="RXH90551.1"/>
    <property type="molecule type" value="Genomic_DNA"/>
</dbReference>
<keyword evidence="9" id="KW-0862">Zinc</keyword>
<dbReference type="GO" id="GO:0016567">
    <property type="term" value="P:protein ubiquitination"/>
    <property type="evidence" value="ECO:0007669"/>
    <property type="project" value="UniProtKB-UniPathway"/>
</dbReference>
<dbReference type="SUPFAM" id="SSF57850">
    <property type="entry name" value="RING/U-box"/>
    <property type="match status" value="1"/>
</dbReference>
<dbReference type="InterPro" id="IPR044286">
    <property type="entry name" value="SINL_plant"/>
</dbReference>
<dbReference type="PANTHER" id="PTHR46632:SF16">
    <property type="entry name" value="E3 UBIQUITIN-PROTEIN LIGASE SINA-LIKE 10"/>
    <property type="match status" value="1"/>
</dbReference>
<dbReference type="CDD" id="cd16571">
    <property type="entry name" value="RING-HC_SIAHs"/>
    <property type="match status" value="1"/>
</dbReference>
<feature type="compositionally biased region" description="Acidic residues" evidence="12">
    <location>
        <begin position="64"/>
        <end position="113"/>
    </location>
</feature>
<name>A0A498JB15_MALDO</name>
<evidence type="ECO:0000256" key="9">
    <source>
        <dbReference type="ARBA" id="ARBA00022833"/>
    </source>
</evidence>
<gene>
    <name evidence="14" type="ORF">DVH24_035315</name>
</gene>
<feature type="compositionally biased region" description="Polar residues" evidence="12">
    <location>
        <begin position="29"/>
        <end position="46"/>
    </location>
</feature>
<comment type="caution">
    <text evidence="14">The sequence shown here is derived from an EMBL/GenBank/DDBJ whole genome shotgun (WGS) entry which is preliminary data.</text>
</comment>
<evidence type="ECO:0000256" key="7">
    <source>
        <dbReference type="ARBA" id="ARBA00022771"/>
    </source>
</evidence>
<feature type="region of interest" description="Disordered" evidence="12">
    <location>
        <begin position="1"/>
        <end position="121"/>
    </location>
</feature>
<evidence type="ECO:0000256" key="12">
    <source>
        <dbReference type="SAM" id="MobiDB-lite"/>
    </source>
</evidence>
<keyword evidence="5" id="KW-0808">Transferase</keyword>
<comment type="function">
    <text evidence="10">E3 ubiquitin-protein ligase that mediates ubiquitination and subsequent proteasomal degradation of target proteins. E3 ubiquitin ligases accept ubiquitin from an E2 ubiquitin-conjugating enzyme in the form of a thioester and then directly transfers the ubiquitin to targeted substrates. It probably triggers the ubiquitin-mediated degradation of different substrates.</text>
</comment>
<dbReference type="PANTHER" id="PTHR46632">
    <property type="entry name" value="E3 UBIQUITIN-PROTEIN LIGASE SINA-LIKE 4"/>
    <property type="match status" value="1"/>
</dbReference>
<dbReference type="UniPathway" id="UPA00143"/>
<feature type="compositionally biased region" description="Pro residues" evidence="12">
    <location>
        <begin position="49"/>
        <end position="58"/>
    </location>
</feature>
<dbReference type="InterPro" id="IPR049548">
    <property type="entry name" value="Sina-like_RING"/>
</dbReference>
<evidence type="ECO:0000256" key="1">
    <source>
        <dbReference type="ARBA" id="ARBA00000900"/>
    </source>
</evidence>
<evidence type="ECO:0000256" key="10">
    <source>
        <dbReference type="ARBA" id="ARBA00024004"/>
    </source>
</evidence>